<dbReference type="KEGG" id="nkf:Nkreftii_003452"/>
<reference evidence="2 3" key="1">
    <citation type="journal article" date="2020" name="ISME J.">
        <title>Enrichment and physiological characterization of a novel comammox Nitrospira indicates ammonium inhibition of complete nitrification.</title>
        <authorList>
            <person name="Sakoula D."/>
            <person name="Koch H."/>
            <person name="Frank J."/>
            <person name="Jetten M.S.M."/>
            <person name="van Kessel M.A.H.J."/>
            <person name="Lucker S."/>
        </authorList>
    </citation>
    <scope>NUCLEOTIDE SEQUENCE [LARGE SCALE GENOMIC DNA]</scope>
    <source>
        <strain evidence="2">Comreactor17</strain>
    </source>
</reference>
<feature type="transmembrane region" description="Helical" evidence="1">
    <location>
        <begin position="21"/>
        <end position="39"/>
    </location>
</feature>
<dbReference type="AlphaFoldDB" id="A0A7S8FH42"/>
<accession>A0A7S8FH42</accession>
<keyword evidence="1" id="KW-0812">Transmembrane</keyword>
<dbReference type="Pfam" id="PF13795">
    <property type="entry name" value="HupE_UreJ_2"/>
    <property type="match status" value="1"/>
</dbReference>
<gene>
    <name evidence="2" type="ORF">Nkreftii_003452</name>
</gene>
<proteinExistence type="predicted"/>
<dbReference type="Proteomes" id="UP000593737">
    <property type="component" value="Chromosome"/>
</dbReference>
<dbReference type="InterPro" id="IPR032809">
    <property type="entry name" value="Put_HupE_UreJ"/>
</dbReference>
<name>A0A7S8FH42_9BACT</name>
<evidence type="ECO:0000313" key="2">
    <source>
        <dbReference type="EMBL" id="QPD05678.1"/>
    </source>
</evidence>
<dbReference type="EMBL" id="CP047423">
    <property type="protein sequence ID" value="QPD05678.1"/>
    <property type="molecule type" value="Genomic_DNA"/>
</dbReference>
<sequence length="78" mass="8469">MVFRTSFGAMANHHWMIAFRFGLIHGFGFASMLTDLGLLQDSLLLSLVSFNIGVEPDHSPSSPRSCLLPMCSTTPGPT</sequence>
<protein>
    <submittedName>
        <fullName evidence="2">HupE/UreJ family protein</fullName>
    </submittedName>
</protein>
<evidence type="ECO:0000256" key="1">
    <source>
        <dbReference type="SAM" id="Phobius"/>
    </source>
</evidence>
<organism evidence="2 3">
    <name type="scientific">Candidatus Nitrospira kreftii</name>
    <dbReference type="NCBI Taxonomy" id="2652173"/>
    <lineage>
        <taxon>Bacteria</taxon>
        <taxon>Pseudomonadati</taxon>
        <taxon>Nitrospirota</taxon>
        <taxon>Nitrospiria</taxon>
        <taxon>Nitrospirales</taxon>
        <taxon>Nitrospiraceae</taxon>
        <taxon>Nitrospira</taxon>
    </lineage>
</organism>
<evidence type="ECO:0000313" key="3">
    <source>
        <dbReference type="Proteomes" id="UP000593737"/>
    </source>
</evidence>
<keyword evidence="1" id="KW-1133">Transmembrane helix</keyword>
<keyword evidence="1" id="KW-0472">Membrane</keyword>